<dbReference type="OrthoDB" id="3171511at2"/>
<organism evidence="2 4">
    <name type="scientific">Enterococcus malodoratus ATCC 43197</name>
    <dbReference type="NCBI Taxonomy" id="1158601"/>
    <lineage>
        <taxon>Bacteria</taxon>
        <taxon>Bacillati</taxon>
        <taxon>Bacillota</taxon>
        <taxon>Bacilli</taxon>
        <taxon>Lactobacillales</taxon>
        <taxon>Enterococcaceae</taxon>
        <taxon>Enterococcus</taxon>
    </lineage>
</organism>
<keyword evidence="5" id="KW-1185">Reference proteome</keyword>
<reference evidence="3 5" key="2">
    <citation type="submission" date="2013-03" db="EMBL/GenBank/DDBJ databases">
        <title>The Genome Sequence of Enterococcus malodoratus ATCC_43197 (PacBio/Illumina hybrid assembly).</title>
        <authorList>
            <consortium name="The Broad Institute Genomics Platform"/>
            <consortium name="The Broad Institute Genome Sequencing Center for Infectious Disease"/>
            <person name="Earl A."/>
            <person name="Russ C."/>
            <person name="Gilmore M."/>
            <person name="Surin D."/>
            <person name="Walker B."/>
            <person name="Young S."/>
            <person name="Zeng Q."/>
            <person name="Gargeya S."/>
            <person name="Fitzgerald M."/>
            <person name="Haas B."/>
            <person name="Abouelleil A."/>
            <person name="Allen A.W."/>
            <person name="Alvarado L."/>
            <person name="Arachchi H.M."/>
            <person name="Berlin A.M."/>
            <person name="Chapman S.B."/>
            <person name="Gainer-Dewar J."/>
            <person name="Goldberg J."/>
            <person name="Griggs A."/>
            <person name="Gujja S."/>
            <person name="Hansen M."/>
            <person name="Howarth C."/>
            <person name="Imamovic A."/>
            <person name="Ireland A."/>
            <person name="Larimer J."/>
            <person name="McCowan C."/>
            <person name="Murphy C."/>
            <person name="Pearson M."/>
            <person name="Poon T.W."/>
            <person name="Priest M."/>
            <person name="Roberts A."/>
            <person name="Saif S."/>
            <person name="Shea T."/>
            <person name="Sisk P."/>
            <person name="Sykes S."/>
            <person name="Wortman J."/>
            <person name="Nusbaum C."/>
            <person name="Birren B."/>
        </authorList>
    </citation>
    <scope>NUCLEOTIDE SEQUENCE [LARGE SCALE GENOMIC DNA]</scope>
    <source>
        <strain evidence="3 5">ATCC 43197</strain>
    </source>
</reference>
<dbReference type="eggNOG" id="COG0510">
    <property type="taxonomic scope" value="Bacteria"/>
</dbReference>
<feature type="domain" description="Aminoglycoside phosphotransferase" evidence="1">
    <location>
        <begin position="25"/>
        <end position="243"/>
    </location>
</feature>
<dbReference type="RefSeq" id="WP_010739285.1">
    <property type="nucleotide sequence ID" value="NZ_KB946249.1"/>
</dbReference>
<comment type="caution">
    <text evidence="2">The sequence shown here is derived from an EMBL/GenBank/DDBJ whole genome shotgun (WGS) entry which is preliminary data.</text>
</comment>
<dbReference type="Proteomes" id="UP000014148">
    <property type="component" value="Unassembled WGS sequence"/>
</dbReference>
<dbReference type="STRING" id="71451.RV07_GL002790"/>
<dbReference type="InterPro" id="IPR002575">
    <property type="entry name" value="Aminoglycoside_PTrfase"/>
</dbReference>
<evidence type="ECO:0000313" key="2">
    <source>
        <dbReference type="EMBL" id="EOH81281.1"/>
    </source>
</evidence>
<protein>
    <recommendedName>
        <fullName evidence="1">Aminoglycoside phosphotransferase domain-containing protein</fullName>
    </recommendedName>
</protein>
<dbReference type="Pfam" id="PF01636">
    <property type="entry name" value="APH"/>
    <property type="match status" value="1"/>
</dbReference>
<dbReference type="EMBL" id="ASWA01000002">
    <property type="protein sequence ID" value="EOT68864.1"/>
    <property type="molecule type" value="Genomic_DNA"/>
</dbReference>
<gene>
    <name evidence="3" type="ORF">I585_00323</name>
    <name evidence="2" type="ORF">UAI_00391</name>
</gene>
<dbReference type="EMBL" id="AJAK01000006">
    <property type="protein sequence ID" value="EOH81281.1"/>
    <property type="molecule type" value="Genomic_DNA"/>
</dbReference>
<dbReference type="PATRIC" id="fig|1158601.3.peg.374"/>
<dbReference type="AlphaFoldDB" id="R2RKX7"/>
<evidence type="ECO:0000313" key="3">
    <source>
        <dbReference type="EMBL" id="EOT68864.1"/>
    </source>
</evidence>
<dbReference type="SUPFAM" id="SSF56112">
    <property type="entry name" value="Protein kinase-like (PK-like)"/>
    <property type="match status" value="1"/>
</dbReference>
<proteinExistence type="predicted"/>
<accession>R2RKX7</accession>
<sequence>MLEKIREYLKEQQLVEKLQLKEPFTIEFLAQGEYNQNFLISAGQKKYVFRLNYGSQLNLENQIRYEYQALKWLERTNRTPRVLYVDDSCQKFSQGLLIMEFLAGKPLNYRNDLNEAAVIFGEIHQQPIDEAADTLFVKEKATILSARVNECQQLLEPVLHSDFVPISAQRLLAVALNQCAKNIKQQQFFVELDQWRVNNTEVNSHNFIIGKKGFLIDWEKPVISHPVQDISQFLASTTTLWRSNLVLTQTKKQAFFSSYLQTTGFDSKSFSEALRIYHPYLMLRALSWSAMAYDSYKRDTKELKNQEIFEKVSSYMNEDFLRQTLKEEVFE</sequence>
<evidence type="ECO:0000259" key="1">
    <source>
        <dbReference type="Pfam" id="PF01636"/>
    </source>
</evidence>
<dbReference type="Proteomes" id="UP000013783">
    <property type="component" value="Unassembled WGS sequence"/>
</dbReference>
<evidence type="ECO:0000313" key="5">
    <source>
        <dbReference type="Proteomes" id="UP000014148"/>
    </source>
</evidence>
<reference evidence="2 4" key="1">
    <citation type="submission" date="2013-02" db="EMBL/GenBank/DDBJ databases">
        <title>The Genome Sequence of Enterococcus malodoratus ATCC_43197.</title>
        <authorList>
            <consortium name="The Broad Institute Genome Sequencing Platform"/>
            <consortium name="The Broad Institute Genome Sequencing Center for Infectious Disease"/>
            <person name="Earl A.M."/>
            <person name="Gilmore M.S."/>
            <person name="Lebreton F."/>
            <person name="Walker B."/>
            <person name="Young S.K."/>
            <person name="Zeng Q."/>
            <person name="Gargeya S."/>
            <person name="Fitzgerald M."/>
            <person name="Haas B."/>
            <person name="Abouelleil A."/>
            <person name="Alvarado L."/>
            <person name="Arachchi H.M."/>
            <person name="Berlin A.M."/>
            <person name="Chapman S.B."/>
            <person name="Dewar J."/>
            <person name="Goldberg J."/>
            <person name="Griggs A."/>
            <person name="Gujja S."/>
            <person name="Hansen M."/>
            <person name="Howarth C."/>
            <person name="Imamovic A."/>
            <person name="Larimer J."/>
            <person name="McCowan C."/>
            <person name="Murphy C."/>
            <person name="Neiman D."/>
            <person name="Pearson M."/>
            <person name="Priest M."/>
            <person name="Roberts A."/>
            <person name="Saif S."/>
            <person name="Shea T."/>
            <person name="Sisk P."/>
            <person name="Sykes S."/>
            <person name="Wortman J."/>
            <person name="Nusbaum C."/>
            <person name="Birren B."/>
        </authorList>
    </citation>
    <scope>NUCLEOTIDE SEQUENCE [LARGE SCALE GENOMIC DNA]</scope>
    <source>
        <strain evidence="2 4">ATCC 43197</strain>
    </source>
</reference>
<name>R2RKX7_9ENTE</name>
<dbReference type="Gene3D" id="3.30.200.20">
    <property type="entry name" value="Phosphorylase Kinase, domain 1"/>
    <property type="match status" value="1"/>
</dbReference>
<evidence type="ECO:0000313" key="4">
    <source>
        <dbReference type="Proteomes" id="UP000013783"/>
    </source>
</evidence>
<dbReference type="InterPro" id="IPR011009">
    <property type="entry name" value="Kinase-like_dom_sf"/>
</dbReference>